<name>A0ABW2XQT5_9ACTN</name>
<dbReference type="Proteomes" id="UP001597063">
    <property type="component" value="Unassembled WGS sequence"/>
</dbReference>
<organism evidence="1 2">
    <name type="scientific">Actinomadura fibrosa</name>
    <dbReference type="NCBI Taxonomy" id="111802"/>
    <lineage>
        <taxon>Bacteria</taxon>
        <taxon>Bacillati</taxon>
        <taxon>Actinomycetota</taxon>
        <taxon>Actinomycetes</taxon>
        <taxon>Streptosporangiales</taxon>
        <taxon>Thermomonosporaceae</taxon>
        <taxon>Actinomadura</taxon>
    </lineage>
</organism>
<keyword evidence="2" id="KW-1185">Reference proteome</keyword>
<accession>A0ABW2XQT5</accession>
<dbReference type="RefSeq" id="WP_131761565.1">
    <property type="nucleotide sequence ID" value="NZ_CAACUY010000174.1"/>
</dbReference>
<comment type="caution">
    <text evidence="1">The sequence shown here is derived from an EMBL/GenBank/DDBJ whole genome shotgun (WGS) entry which is preliminary data.</text>
</comment>
<dbReference type="EMBL" id="JBHTGP010000011">
    <property type="protein sequence ID" value="MFD0686805.1"/>
    <property type="molecule type" value="Genomic_DNA"/>
</dbReference>
<gene>
    <name evidence="1" type="ORF">ACFQZM_20065</name>
</gene>
<evidence type="ECO:0000313" key="1">
    <source>
        <dbReference type="EMBL" id="MFD0686805.1"/>
    </source>
</evidence>
<reference evidence="2" key="1">
    <citation type="journal article" date="2019" name="Int. J. Syst. Evol. Microbiol.">
        <title>The Global Catalogue of Microorganisms (GCM) 10K type strain sequencing project: providing services to taxonomists for standard genome sequencing and annotation.</title>
        <authorList>
            <consortium name="The Broad Institute Genomics Platform"/>
            <consortium name="The Broad Institute Genome Sequencing Center for Infectious Disease"/>
            <person name="Wu L."/>
            <person name="Ma J."/>
        </authorList>
    </citation>
    <scope>NUCLEOTIDE SEQUENCE [LARGE SCALE GENOMIC DNA]</scope>
    <source>
        <strain evidence="2">JCM 9371</strain>
    </source>
</reference>
<proteinExistence type="predicted"/>
<protein>
    <submittedName>
        <fullName evidence="1">Uncharacterized protein</fullName>
    </submittedName>
</protein>
<sequence length="324" mass="34560">MSSTVEVYIADRRDAPAVAQRVAVALEVSGYFGTEDGYTLTLASSPWLDGPGVATLELSETDWDDDDPDLCTAYEPYDYELSIELRGVPGLARGEVRERLGRALFDRLTSLERPLAFGDNANIFADYRPGRGVREFPPGTSRSAPGRDEWFEAEFHGAGAAREPVPEPTPRVRGSATVFEVGGLLHLVARVPGETGDESTAVVPVAAIRRSAGPALVGRTLAEVLDRSADTDAVVAADPWPWVAGTAGLEPDAYAREAVSLDIEVAGESFVAVPRGVYSGSSAGVVQGPVAESLMVRESHPWDDRKMGDLVLRLLAAVRGHAFA</sequence>
<evidence type="ECO:0000313" key="2">
    <source>
        <dbReference type="Proteomes" id="UP001597063"/>
    </source>
</evidence>